<protein>
    <recommendedName>
        <fullName evidence="3">Nucleotidyltransferase family protein</fullName>
    </recommendedName>
</protein>
<proteinExistence type="predicted"/>
<dbReference type="Pfam" id="PF06042">
    <property type="entry name" value="NTP_transf_6"/>
    <property type="match status" value="1"/>
</dbReference>
<comment type="caution">
    <text evidence="1">The sequence shown here is derived from an EMBL/GenBank/DDBJ whole genome shotgun (WGS) entry which is preliminary data.</text>
</comment>
<organism evidence="1 2">
    <name type="scientific">Candidatus Wolfebacteria bacterium GW2011_GWA2_47_9b</name>
    <dbReference type="NCBI Taxonomy" id="1619005"/>
    <lineage>
        <taxon>Bacteria</taxon>
        <taxon>Candidatus Wolfeibacteriota</taxon>
    </lineage>
</organism>
<dbReference type="PANTHER" id="PTHR39166">
    <property type="entry name" value="BLL1166 PROTEIN"/>
    <property type="match status" value="1"/>
</dbReference>
<evidence type="ECO:0008006" key="3">
    <source>
        <dbReference type="Google" id="ProtNLM"/>
    </source>
</evidence>
<gene>
    <name evidence="1" type="ORF">UY19_C0003G0055</name>
</gene>
<dbReference type="Proteomes" id="UP000033882">
    <property type="component" value="Unassembled WGS sequence"/>
</dbReference>
<evidence type="ECO:0000313" key="1">
    <source>
        <dbReference type="EMBL" id="KKU90400.1"/>
    </source>
</evidence>
<sequence length="234" mass="27183">MVVYEHGVFAARVRFPAARQVKQKNMEHIMVDQQQIDRLHAMLLQNKTLQVLLDRAGELGMSNWYVGAGCISQTVWNSLHGFDPEHAIKDYDLVYYDGGDISYEAEDKIIQQAKDVFKDIGVHIDIINEARVHLWIEQKLGYSIDQYKNVEEAISTWPTTITCVGINRMHGVTKVFAPFGLDDVFNMVIRPNKYFSKKEIYDSKVEKWTKIWPKLTVVKWDDEQRGEEPKKYSV</sequence>
<name>A0A0G1X7Q1_9BACT</name>
<dbReference type="EMBL" id="LCPB01000003">
    <property type="protein sequence ID" value="KKU90400.1"/>
    <property type="molecule type" value="Genomic_DNA"/>
</dbReference>
<reference evidence="1 2" key="1">
    <citation type="journal article" date="2015" name="Nature">
        <title>rRNA introns, odd ribosomes, and small enigmatic genomes across a large radiation of phyla.</title>
        <authorList>
            <person name="Brown C.T."/>
            <person name="Hug L.A."/>
            <person name="Thomas B.C."/>
            <person name="Sharon I."/>
            <person name="Castelle C.J."/>
            <person name="Singh A."/>
            <person name="Wilkins M.J."/>
            <person name="Williams K.H."/>
            <person name="Banfield J.F."/>
        </authorList>
    </citation>
    <scope>NUCLEOTIDE SEQUENCE [LARGE SCALE GENOMIC DNA]</scope>
</reference>
<accession>A0A0G1X7Q1</accession>
<dbReference type="InterPro" id="IPR009267">
    <property type="entry name" value="NTP_transf_6"/>
</dbReference>
<dbReference type="PANTHER" id="PTHR39166:SF1">
    <property type="entry name" value="BLL1166 PROTEIN"/>
    <property type="match status" value="1"/>
</dbReference>
<dbReference type="AlphaFoldDB" id="A0A0G1X7Q1"/>
<evidence type="ECO:0000313" key="2">
    <source>
        <dbReference type="Proteomes" id="UP000033882"/>
    </source>
</evidence>